<dbReference type="Proteomes" id="UP000602905">
    <property type="component" value="Unassembled WGS sequence"/>
</dbReference>
<name>A0A8H7LS92_9AGAM</name>
<sequence length="282" mass="31490">MLVFTINVDGTYKLGLVIKERAQRLGRDYKETFPPVTQSASICLVVGIALQTGLTIYAANFTVAFLNGELKEEICMEQLEGWSAPPKDQKSYLKVVRTLYALADLEFVCFNSDNCVFMPRREGTGLVLIAVHVNDLAGATSNNSVWSQFCDELNAKHELKNLGHAKELLGLEITQDSQTGTASITQTRYIEELAKQYNVSHLPPLSLPLLPRQKFSKVQCPTLEEEKVKMKGVPYLALVGALFQSWLDTLGSLAWCPAILAKHLNERDIVLALWIQMLIDLF</sequence>
<evidence type="ECO:0000313" key="2">
    <source>
        <dbReference type="EMBL" id="KAF8706905.1"/>
    </source>
</evidence>
<evidence type="ECO:0000259" key="1">
    <source>
        <dbReference type="Pfam" id="PF07727"/>
    </source>
</evidence>
<evidence type="ECO:0000313" key="3">
    <source>
        <dbReference type="Proteomes" id="UP000602905"/>
    </source>
</evidence>
<proteinExistence type="predicted"/>
<dbReference type="Pfam" id="PF07727">
    <property type="entry name" value="RVT_2"/>
    <property type="match status" value="1"/>
</dbReference>
<protein>
    <submittedName>
        <fullName evidence="2">ABC transporter B family member</fullName>
    </submittedName>
</protein>
<dbReference type="OrthoDB" id="3259620at2759"/>
<dbReference type="AlphaFoldDB" id="A0A8H7LS92"/>
<accession>A0A8H7LS92</accession>
<reference evidence="2" key="1">
    <citation type="submission" date="2020-09" db="EMBL/GenBank/DDBJ databases">
        <title>Comparative genome analyses of four rice-infecting Rhizoctonia solani isolates reveal extensive enrichment of homogalacturonan modification genes.</title>
        <authorList>
            <person name="Lee D.-Y."/>
            <person name="Jeon J."/>
            <person name="Kim K.-T."/>
            <person name="Cheong K."/>
            <person name="Song H."/>
            <person name="Choi G."/>
            <person name="Ko J."/>
            <person name="Opiyo S.O."/>
            <person name="Zuo S."/>
            <person name="Madhav S."/>
            <person name="Lee Y.-H."/>
            <person name="Wang G.-L."/>
        </authorList>
    </citation>
    <scope>NUCLEOTIDE SEQUENCE</scope>
    <source>
        <strain evidence="2">AG1-IA WGL</strain>
    </source>
</reference>
<dbReference type="EMBL" id="JACYCD010000051">
    <property type="protein sequence ID" value="KAF8706905.1"/>
    <property type="molecule type" value="Genomic_DNA"/>
</dbReference>
<gene>
    <name evidence="2" type="ORF">RHS03_04508</name>
</gene>
<organism evidence="2 3">
    <name type="scientific">Rhizoctonia solani</name>
    <dbReference type="NCBI Taxonomy" id="456999"/>
    <lineage>
        <taxon>Eukaryota</taxon>
        <taxon>Fungi</taxon>
        <taxon>Dikarya</taxon>
        <taxon>Basidiomycota</taxon>
        <taxon>Agaricomycotina</taxon>
        <taxon>Agaricomycetes</taxon>
        <taxon>Cantharellales</taxon>
        <taxon>Ceratobasidiaceae</taxon>
        <taxon>Rhizoctonia</taxon>
    </lineage>
</organism>
<feature type="non-terminal residue" evidence="2">
    <location>
        <position position="1"/>
    </location>
</feature>
<dbReference type="InterPro" id="IPR013103">
    <property type="entry name" value="RVT_2"/>
</dbReference>
<feature type="domain" description="Reverse transcriptase Ty1/copia-type" evidence="1">
    <location>
        <begin position="8"/>
        <end position="210"/>
    </location>
</feature>
<comment type="caution">
    <text evidence="2">The sequence shown here is derived from an EMBL/GenBank/DDBJ whole genome shotgun (WGS) entry which is preliminary data.</text>
</comment>